<accession>A0A6J4JVC6</accession>
<keyword evidence="1" id="KW-0175">Coiled coil</keyword>
<dbReference type="EMBL" id="CADCTP010000402">
    <property type="protein sequence ID" value="CAA9288527.1"/>
    <property type="molecule type" value="Genomic_DNA"/>
</dbReference>
<organism evidence="2">
    <name type="scientific">uncultured Mycobacteriales bacterium</name>
    <dbReference type="NCBI Taxonomy" id="581187"/>
    <lineage>
        <taxon>Bacteria</taxon>
        <taxon>Bacillati</taxon>
        <taxon>Actinomycetota</taxon>
        <taxon>Actinomycetes</taxon>
        <taxon>Mycobacteriales</taxon>
        <taxon>environmental samples</taxon>
    </lineage>
</organism>
<reference evidence="2" key="1">
    <citation type="submission" date="2020-02" db="EMBL/GenBank/DDBJ databases">
        <authorList>
            <person name="Meier V. D."/>
        </authorList>
    </citation>
    <scope>NUCLEOTIDE SEQUENCE</scope>
    <source>
        <strain evidence="2">AVDCRST_MAG41</strain>
    </source>
</reference>
<feature type="coiled-coil region" evidence="1">
    <location>
        <begin position="37"/>
        <end position="104"/>
    </location>
</feature>
<sequence>MSTGDALRRVPDALDELVALVESARAMPLSSSCVLPREEALDLLDELRAALPEALEDAREVLVAREELLGQARDRRDRVTEEARDEAERMLSSAREAADRMLADARANAEHMVSADGVRRAAEAEARGVLEAAADRARQLRADADAYADQRLAMLEDTLVRLLGTVERGRELLATDRASTAAERLG</sequence>
<evidence type="ECO:0000256" key="1">
    <source>
        <dbReference type="SAM" id="Coils"/>
    </source>
</evidence>
<proteinExistence type="predicted"/>
<evidence type="ECO:0000313" key="2">
    <source>
        <dbReference type="EMBL" id="CAA9288527.1"/>
    </source>
</evidence>
<dbReference type="AlphaFoldDB" id="A0A6J4JVC6"/>
<evidence type="ECO:0008006" key="3">
    <source>
        <dbReference type="Google" id="ProtNLM"/>
    </source>
</evidence>
<gene>
    <name evidence="2" type="ORF">AVDCRST_MAG41-4200</name>
</gene>
<protein>
    <recommendedName>
        <fullName evidence="3">Cell division initiation protein</fullName>
    </recommendedName>
</protein>
<name>A0A6J4JVC6_9ACTN</name>